<feature type="transmembrane region" description="Helical" evidence="6">
    <location>
        <begin position="176"/>
        <end position="199"/>
    </location>
</feature>
<dbReference type="PROSITE" id="PS01214">
    <property type="entry name" value="UPF0016"/>
    <property type="match status" value="1"/>
</dbReference>
<dbReference type="InterPro" id="IPR001727">
    <property type="entry name" value="GDT1-like"/>
</dbReference>
<gene>
    <name evidence="8" type="ORF">PAUS00366_LOCUS781</name>
</gene>
<keyword evidence="4 6" id="KW-1133">Transmembrane helix</keyword>
<evidence type="ECO:0000256" key="6">
    <source>
        <dbReference type="RuleBase" id="RU365102"/>
    </source>
</evidence>
<name>A0A7S4A9Q5_9STRA</name>
<dbReference type="GO" id="GO:0032468">
    <property type="term" value="P:Golgi calcium ion homeostasis"/>
    <property type="evidence" value="ECO:0007669"/>
    <property type="project" value="TreeGrafter"/>
</dbReference>
<dbReference type="InterPro" id="IPR049555">
    <property type="entry name" value="GDT1-like_CS"/>
</dbReference>
<dbReference type="AlphaFoldDB" id="A0A7S4A9Q5"/>
<dbReference type="EMBL" id="HBIX01001009">
    <property type="protein sequence ID" value="CAE0708061.1"/>
    <property type="molecule type" value="Transcribed_RNA"/>
</dbReference>
<dbReference type="Pfam" id="PF01169">
    <property type="entry name" value="GDT1"/>
    <property type="match status" value="2"/>
</dbReference>
<feature type="transmembrane region" description="Helical" evidence="6">
    <location>
        <begin position="35"/>
        <end position="52"/>
    </location>
</feature>
<dbReference type="GO" id="GO:0005384">
    <property type="term" value="F:manganese ion transmembrane transporter activity"/>
    <property type="evidence" value="ECO:0007669"/>
    <property type="project" value="TreeGrafter"/>
</dbReference>
<comment type="caution">
    <text evidence="6">Lacks conserved residue(s) required for the propagation of feature annotation.</text>
</comment>
<evidence type="ECO:0000256" key="4">
    <source>
        <dbReference type="ARBA" id="ARBA00022989"/>
    </source>
</evidence>
<evidence type="ECO:0000256" key="1">
    <source>
        <dbReference type="ARBA" id="ARBA00004141"/>
    </source>
</evidence>
<evidence type="ECO:0000256" key="7">
    <source>
        <dbReference type="SAM" id="MobiDB-lite"/>
    </source>
</evidence>
<sequence length="358" mass="38859">MTPDNNYSQKPVGSQTRMNNRSSSSQRYSKRSSPLLRSIVVFCMACLLLLNANESGRNPFLVAAENPGEGAAAKRDANVVYSDADAAADSAQAPPEGLFERLDLNHDNALSRAEYKAGWRLIAREISSGFGSWLPANNGGFMKGFTSGVAMILATEIGDKTFFIAAVLSMRQKRSAVFLGAVLSLYVMTVLSSMMGLVLPQFVPVKYTHILGGILFLYFGFKLLFDAKGMNNTQVSEELEEVEEELLHPKKDERDEESQQAVTTNSIRKGFSEVAIQSFTLTFLAEWGDRSQIATIALSAAKNPYGVTLGGCIGHTMCTGVAVLGGRMLAARISEKTVSIFGGIIFLIFGVHSVFFES</sequence>
<comment type="similarity">
    <text evidence="2 6">Belongs to the GDT1 family.</text>
</comment>
<protein>
    <recommendedName>
        <fullName evidence="6">GDT1 family protein</fullName>
    </recommendedName>
</protein>
<feature type="transmembrane region" description="Helical" evidence="6">
    <location>
        <begin position="205"/>
        <end position="225"/>
    </location>
</feature>
<accession>A0A7S4A9Q5</accession>
<dbReference type="PANTHER" id="PTHR12608:SF1">
    <property type="entry name" value="TRANSMEMBRANE PROTEIN 165"/>
    <property type="match status" value="1"/>
</dbReference>
<feature type="transmembrane region" description="Helical" evidence="6">
    <location>
        <begin position="337"/>
        <end position="356"/>
    </location>
</feature>
<dbReference type="PANTHER" id="PTHR12608">
    <property type="entry name" value="TRANSMEMBRANE PROTEIN HTP-1 RELATED"/>
    <property type="match status" value="1"/>
</dbReference>
<dbReference type="GO" id="GO:0032472">
    <property type="term" value="P:Golgi calcium ion transport"/>
    <property type="evidence" value="ECO:0007669"/>
    <property type="project" value="TreeGrafter"/>
</dbReference>
<dbReference type="GO" id="GO:0005794">
    <property type="term" value="C:Golgi apparatus"/>
    <property type="evidence" value="ECO:0007669"/>
    <property type="project" value="TreeGrafter"/>
</dbReference>
<dbReference type="GO" id="GO:0015085">
    <property type="term" value="F:calcium ion transmembrane transporter activity"/>
    <property type="evidence" value="ECO:0007669"/>
    <property type="project" value="TreeGrafter"/>
</dbReference>
<keyword evidence="5 6" id="KW-0472">Membrane</keyword>
<evidence type="ECO:0000256" key="5">
    <source>
        <dbReference type="ARBA" id="ARBA00023136"/>
    </source>
</evidence>
<evidence type="ECO:0000256" key="2">
    <source>
        <dbReference type="ARBA" id="ARBA00009190"/>
    </source>
</evidence>
<comment type="subcellular location">
    <subcellularLocation>
        <location evidence="1 6">Membrane</location>
        <topology evidence="1 6">Multi-pass membrane protein</topology>
    </subcellularLocation>
</comment>
<feature type="compositionally biased region" description="Polar residues" evidence="7">
    <location>
        <begin position="1"/>
        <end position="13"/>
    </location>
</feature>
<dbReference type="InterPro" id="IPR018247">
    <property type="entry name" value="EF_Hand_1_Ca_BS"/>
</dbReference>
<evidence type="ECO:0000313" key="8">
    <source>
        <dbReference type="EMBL" id="CAE0708061.1"/>
    </source>
</evidence>
<dbReference type="GO" id="GO:0016020">
    <property type="term" value="C:membrane"/>
    <property type="evidence" value="ECO:0007669"/>
    <property type="project" value="UniProtKB-SubCell"/>
</dbReference>
<dbReference type="PROSITE" id="PS00018">
    <property type="entry name" value="EF_HAND_1"/>
    <property type="match status" value="1"/>
</dbReference>
<feature type="compositionally biased region" description="Low complexity" evidence="7">
    <location>
        <begin position="14"/>
        <end position="30"/>
    </location>
</feature>
<feature type="region of interest" description="Disordered" evidence="7">
    <location>
        <begin position="1"/>
        <end position="30"/>
    </location>
</feature>
<evidence type="ECO:0000256" key="3">
    <source>
        <dbReference type="ARBA" id="ARBA00022692"/>
    </source>
</evidence>
<keyword evidence="3 6" id="KW-0812">Transmembrane</keyword>
<organism evidence="8">
    <name type="scientific">Pseudo-nitzschia australis</name>
    <dbReference type="NCBI Taxonomy" id="44445"/>
    <lineage>
        <taxon>Eukaryota</taxon>
        <taxon>Sar</taxon>
        <taxon>Stramenopiles</taxon>
        <taxon>Ochrophyta</taxon>
        <taxon>Bacillariophyta</taxon>
        <taxon>Bacillariophyceae</taxon>
        <taxon>Bacillariophycidae</taxon>
        <taxon>Bacillariales</taxon>
        <taxon>Bacillariaceae</taxon>
        <taxon>Pseudo-nitzschia</taxon>
    </lineage>
</organism>
<reference evidence="8" key="1">
    <citation type="submission" date="2021-01" db="EMBL/GenBank/DDBJ databases">
        <authorList>
            <person name="Corre E."/>
            <person name="Pelletier E."/>
            <person name="Niang G."/>
            <person name="Scheremetjew M."/>
            <person name="Finn R."/>
            <person name="Kale V."/>
            <person name="Holt S."/>
            <person name="Cochrane G."/>
            <person name="Meng A."/>
            <person name="Brown T."/>
            <person name="Cohen L."/>
        </authorList>
    </citation>
    <scope>NUCLEOTIDE SEQUENCE</scope>
    <source>
        <strain evidence="8">10249 10 AB</strain>
    </source>
</reference>
<proteinExistence type="inferred from homology"/>